<dbReference type="Proteomes" id="UP000036908">
    <property type="component" value="Unassembled WGS sequence"/>
</dbReference>
<keyword evidence="1" id="KW-0472">Membrane</keyword>
<evidence type="ECO:0000313" key="3">
    <source>
        <dbReference type="Proteomes" id="UP000036908"/>
    </source>
</evidence>
<proteinExistence type="predicted"/>
<reference evidence="3" key="1">
    <citation type="submission" date="2014-11" db="EMBL/GenBank/DDBJ databases">
        <title>Genome sequencing of Roseivirga sp. D-25.</title>
        <authorList>
            <person name="Selvaratnam C."/>
            <person name="Thevarajoo S."/>
            <person name="Goh K.M."/>
            <person name="Eee R."/>
            <person name="Chan K.-G."/>
            <person name="Chong C.S."/>
        </authorList>
    </citation>
    <scope>NUCLEOTIDE SEQUENCE [LARGE SCALE GENOMIC DNA]</scope>
    <source>
        <strain evidence="3">D-25</strain>
    </source>
</reference>
<dbReference type="RefSeq" id="WP_053223063.1">
    <property type="nucleotide sequence ID" value="NZ_JSVA01000008.1"/>
</dbReference>
<protein>
    <submittedName>
        <fullName evidence="2">Uncharacterized protein</fullName>
    </submittedName>
</protein>
<dbReference type="EMBL" id="JSVA01000008">
    <property type="protein sequence ID" value="KOF03137.1"/>
    <property type="molecule type" value="Genomic_DNA"/>
</dbReference>
<keyword evidence="3" id="KW-1185">Reference proteome</keyword>
<feature type="transmembrane region" description="Helical" evidence="1">
    <location>
        <begin position="86"/>
        <end position="104"/>
    </location>
</feature>
<dbReference type="PATRIC" id="fig|1566026.4.peg.3303"/>
<accession>A0A0L8ALR2</accession>
<keyword evidence="1" id="KW-0812">Transmembrane</keyword>
<gene>
    <name evidence="2" type="ORF">OB69_07360</name>
</gene>
<dbReference type="AlphaFoldDB" id="A0A0L8ALR2"/>
<comment type="caution">
    <text evidence="2">The sequence shown here is derived from an EMBL/GenBank/DDBJ whole genome shotgun (WGS) entry which is preliminary data.</text>
</comment>
<organism evidence="2 3">
    <name type="scientific">Roseivirga seohaensis subsp. aquiponti</name>
    <dbReference type="NCBI Taxonomy" id="1566026"/>
    <lineage>
        <taxon>Bacteria</taxon>
        <taxon>Pseudomonadati</taxon>
        <taxon>Bacteroidota</taxon>
        <taxon>Cytophagia</taxon>
        <taxon>Cytophagales</taxon>
        <taxon>Roseivirgaceae</taxon>
        <taxon>Roseivirga</taxon>
    </lineage>
</organism>
<dbReference type="OrthoDB" id="840371at2"/>
<evidence type="ECO:0000313" key="2">
    <source>
        <dbReference type="EMBL" id="KOF03137.1"/>
    </source>
</evidence>
<name>A0A0L8ALR2_9BACT</name>
<sequence>MDSRIEQLLEKYWASESSIQEEKELKELVANADNSEEMEELKALFGYFQSEQELSLGDDFDQEVLAMIEAEPETKVINISGYFKRYAGVAAAMLVLITSSYFFMQQQKTYEQEDTFDSPELALQELKKQLLMVSNYMNSGSSNLDKLGSMSKMDAGMESLKYMGDAARGMEPISEMNILESEF</sequence>
<evidence type="ECO:0000256" key="1">
    <source>
        <dbReference type="SAM" id="Phobius"/>
    </source>
</evidence>
<keyword evidence="1" id="KW-1133">Transmembrane helix</keyword>